<reference evidence="3 4" key="3">
    <citation type="journal article" date="2017" name="G3 (Bethesda)">
        <title>Comparative analysis highlights variable genome content of wheat rusts and divergence of the mating loci.</title>
        <authorList>
            <person name="Cuomo C.A."/>
            <person name="Bakkeren G."/>
            <person name="Khalil H.B."/>
            <person name="Panwar V."/>
            <person name="Joly D."/>
            <person name="Linning R."/>
            <person name="Sakthikumar S."/>
            <person name="Song X."/>
            <person name="Adiconis X."/>
            <person name="Fan L."/>
            <person name="Goldberg J.M."/>
            <person name="Levin J.Z."/>
            <person name="Young S."/>
            <person name="Zeng Q."/>
            <person name="Anikster Y."/>
            <person name="Bruce M."/>
            <person name="Wang M."/>
            <person name="Yin C."/>
            <person name="McCallum B."/>
            <person name="Szabo L.J."/>
            <person name="Hulbert S."/>
            <person name="Chen X."/>
            <person name="Fellers J.P."/>
        </authorList>
    </citation>
    <scope>NUCLEOTIDE SEQUENCE</scope>
    <source>
        <strain evidence="4">Isolate 1-1 / race 1 (BBBD)</strain>
        <strain evidence="3">isolate 1-1 / race 1 (BBBD)</strain>
    </source>
</reference>
<dbReference type="VEuPathDB" id="FungiDB:PTTG_31101"/>
<proteinExistence type="predicted"/>
<feature type="compositionally biased region" description="Basic and acidic residues" evidence="1">
    <location>
        <begin position="52"/>
        <end position="70"/>
    </location>
</feature>
<keyword evidence="4" id="KW-1185">Reference proteome</keyword>
<evidence type="ECO:0000256" key="1">
    <source>
        <dbReference type="SAM" id="MobiDB-lite"/>
    </source>
</evidence>
<dbReference type="OrthoDB" id="4359759at2759"/>
<dbReference type="Proteomes" id="UP000005240">
    <property type="component" value="Unassembled WGS sequence"/>
</dbReference>
<dbReference type="EMBL" id="ADAS02013210">
    <property type="protein sequence ID" value="OAV84739.1"/>
    <property type="molecule type" value="Genomic_DNA"/>
</dbReference>
<gene>
    <name evidence="2" type="ORF">PTTG_31101</name>
</gene>
<evidence type="ECO:0000313" key="3">
    <source>
        <dbReference type="EnsemblFungi" id="PTTG_31101-t43_1-p1"/>
    </source>
</evidence>
<feature type="region of interest" description="Disordered" evidence="1">
    <location>
        <begin position="51"/>
        <end position="70"/>
    </location>
</feature>
<organism evidence="2">
    <name type="scientific">Puccinia triticina (isolate 1-1 / race 1 (BBBD))</name>
    <name type="common">Brown leaf rust fungus</name>
    <dbReference type="NCBI Taxonomy" id="630390"/>
    <lineage>
        <taxon>Eukaryota</taxon>
        <taxon>Fungi</taxon>
        <taxon>Dikarya</taxon>
        <taxon>Basidiomycota</taxon>
        <taxon>Pucciniomycotina</taxon>
        <taxon>Pucciniomycetes</taxon>
        <taxon>Pucciniales</taxon>
        <taxon>Pucciniaceae</taxon>
        <taxon>Puccinia</taxon>
    </lineage>
</organism>
<accession>A0A180FX56</accession>
<evidence type="ECO:0000313" key="2">
    <source>
        <dbReference type="EMBL" id="OAV84739.1"/>
    </source>
</evidence>
<reference evidence="2" key="1">
    <citation type="submission" date="2009-11" db="EMBL/GenBank/DDBJ databases">
        <authorList>
            <consortium name="The Broad Institute Genome Sequencing Platform"/>
            <person name="Ward D."/>
            <person name="Feldgarden M."/>
            <person name="Earl A."/>
            <person name="Young S.K."/>
            <person name="Zeng Q."/>
            <person name="Koehrsen M."/>
            <person name="Alvarado L."/>
            <person name="Berlin A."/>
            <person name="Bochicchio J."/>
            <person name="Borenstein D."/>
            <person name="Chapman S.B."/>
            <person name="Chen Z."/>
            <person name="Engels R."/>
            <person name="Freedman E."/>
            <person name="Gellesch M."/>
            <person name="Goldberg J."/>
            <person name="Griggs A."/>
            <person name="Gujja S."/>
            <person name="Heilman E."/>
            <person name="Heiman D."/>
            <person name="Hepburn T."/>
            <person name="Howarth C."/>
            <person name="Jen D."/>
            <person name="Larson L."/>
            <person name="Lewis B."/>
            <person name="Mehta T."/>
            <person name="Park D."/>
            <person name="Pearson M."/>
            <person name="Roberts A."/>
            <person name="Saif S."/>
            <person name="Shea T."/>
            <person name="Shenoy N."/>
            <person name="Sisk P."/>
            <person name="Stolte C."/>
            <person name="Sykes S."/>
            <person name="Thomson T."/>
            <person name="Walk T."/>
            <person name="White J."/>
            <person name="Yandava C."/>
            <person name="Izard J."/>
            <person name="Baranova O.V."/>
            <person name="Blanton J.M."/>
            <person name="Tanner A.C."/>
            <person name="Dewhirst F.E."/>
            <person name="Haas B."/>
            <person name="Nusbaum C."/>
            <person name="Birren B."/>
        </authorList>
    </citation>
    <scope>NUCLEOTIDE SEQUENCE [LARGE SCALE GENOMIC DNA]</scope>
    <source>
        <strain evidence="2">1-1 BBBD Race 1</strain>
    </source>
</reference>
<sequence length="70" mass="8444">MDDLVRFCQDWAKSHGYAIFKARSNAHKNVYIRCDRSVWTENLNRKNPVPVRTERLYSHQQEDYKQDLDS</sequence>
<dbReference type="AlphaFoldDB" id="A0A180FX56"/>
<evidence type="ECO:0000313" key="4">
    <source>
        <dbReference type="Proteomes" id="UP000005240"/>
    </source>
</evidence>
<dbReference type="EnsemblFungi" id="PTTG_31101-t43_1">
    <property type="protein sequence ID" value="PTTG_31101-t43_1-p1"/>
    <property type="gene ID" value="PTTG_31101"/>
</dbReference>
<protein>
    <submittedName>
        <fullName evidence="2 3">Uncharacterized protein</fullName>
    </submittedName>
</protein>
<reference evidence="2" key="2">
    <citation type="submission" date="2016-05" db="EMBL/GenBank/DDBJ databases">
        <title>Comparative analysis highlights variable genome content of wheat rusts and divergence of the mating loci.</title>
        <authorList>
            <person name="Cuomo C.A."/>
            <person name="Bakkeren G."/>
            <person name="Szabo L."/>
            <person name="Khalil H."/>
            <person name="Joly D."/>
            <person name="Goldberg J."/>
            <person name="Young S."/>
            <person name="Zeng Q."/>
            <person name="Fellers J."/>
        </authorList>
    </citation>
    <scope>NUCLEOTIDE SEQUENCE [LARGE SCALE GENOMIC DNA]</scope>
    <source>
        <strain evidence="2">1-1 BBBD Race 1</strain>
    </source>
</reference>
<name>A0A180FX56_PUCT1</name>
<reference evidence="3" key="4">
    <citation type="submission" date="2025-05" db="UniProtKB">
        <authorList>
            <consortium name="EnsemblFungi"/>
        </authorList>
    </citation>
    <scope>IDENTIFICATION</scope>
    <source>
        <strain evidence="3">isolate 1-1 / race 1 (BBBD)</strain>
    </source>
</reference>